<keyword evidence="4" id="KW-1015">Disulfide bond</keyword>
<dbReference type="InterPro" id="IPR001314">
    <property type="entry name" value="Peptidase_S1A"/>
</dbReference>
<dbReference type="AlphaFoldDB" id="A0A6P5QT95"/>
<dbReference type="KEGG" id="mcal:110309346"/>
<evidence type="ECO:0000256" key="1">
    <source>
        <dbReference type="ARBA" id="ARBA00022670"/>
    </source>
</evidence>
<evidence type="ECO:0000256" key="2">
    <source>
        <dbReference type="ARBA" id="ARBA00022801"/>
    </source>
</evidence>
<evidence type="ECO:0000313" key="8">
    <source>
        <dbReference type="RefSeq" id="XP_021037611.1"/>
    </source>
</evidence>
<dbReference type="PRINTS" id="PR00722">
    <property type="entry name" value="CHYMOTRYPSIN"/>
</dbReference>
<feature type="region of interest" description="Disordered" evidence="5">
    <location>
        <begin position="288"/>
        <end position="311"/>
    </location>
</feature>
<keyword evidence="3" id="KW-0720">Serine protease</keyword>
<dbReference type="PANTHER" id="PTHR24252">
    <property type="entry name" value="ACROSIN-RELATED"/>
    <property type="match status" value="1"/>
</dbReference>
<protein>
    <submittedName>
        <fullName evidence="8">Serine protease 55 isoform X1</fullName>
    </submittedName>
</protein>
<dbReference type="GO" id="GO:0006508">
    <property type="term" value="P:proteolysis"/>
    <property type="evidence" value="ECO:0007669"/>
    <property type="project" value="UniProtKB-KW"/>
</dbReference>
<reference evidence="8" key="1">
    <citation type="submission" date="2025-08" db="UniProtKB">
        <authorList>
            <consortium name="RefSeq"/>
        </authorList>
    </citation>
    <scope>IDENTIFICATION</scope>
</reference>
<dbReference type="GeneID" id="110309346"/>
<dbReference type="FunFam" id="2.40.10.10:FF:000006">
    <property type="entry name" value="Serine proteinase stubble"/>
    <property type="match status" value="1"/>
</dbReference>
<evidence type="ECO:0000256" key="4">
    <source>
        <dbReference type="ARBA" id="ARBA00023157"/>
    </source>
</evidence>
<dbReference type="InterPro" id="IPR033116">
    <property type="entry name" value="TRYPSIN_SER"/>
</dbReference>
<keyword evidence="1 8" id="KW-0645">Protease</keyword>
<dbReference type="SUPFAM" id="SSF50494">
    <property type="entry name" value="Trypsin-like serine proteases"/>
    <property type="match status" value="1"/>
</dbReference>
<dbReference type="GO" id="GO:0004252">
    <property type="term" value="F:serine-type endopeptidase activity"/>
    <property type="evidence" value="ECO:0007669"/>
    <property type="project" value="InterPro"/>
</dbReference>
<dbReference type="CTD" id="203074"/>
<evidence type="ECO:0000256" key="5">
    <source>
        <dbReference type="SAM" id="MobiDB-lite"/>
    </source>
</evidence>
<keyword evidence="7" id="KW-1185">Reference proteome</keyword>
<dbReference type="InterPro" id="IPR009003">
    <property type="entry name" value="Peptidase_S1_PA"/>
</dbReference>
<dbReference type="PROSITE" id="PS00135">
    <property type="entry name" value="TRYPSIN_SER"/>
    <property type="match status" value="1"/>
</dbReference>
<dbReference type="PROSITE" id="PS50240">
    <property type="entry name" value="TRYPSIN_DOM"/>
    <property type="match status" value="1"/>
</dbReference>
<dbReference type="RefSeq" id="XP_021037611.1">
    <property type="nucleotide sequence ID" value="XM_021181952.2"/>
</dbReference>
<dbReference type="CDD" id="cd00190">
    <property type="entry name" value="Tryp_SPc"/>
    <property type="match status" value="1"/>
</dbReference>
<dbReference type="PANTHER" id="PTHR24252:SF17">
    <property type="entry name" value="SUPPRESSOR OF TUMORIGENICITY 14 PROTEIN HOMOLOG-RELATED"/>
    <property type="match status" value="1"/>
</dbReference>
<name>A0A6P5QT95_MUSCR</name>
<evidence type="ECO:0000259" key="6">
    <source>
        <dbReference type="PROSITE" id="PS50240"/>
    </source>
</evidence>
<dbReference type="Pfam" id="PF00089">
    <property type="entry name" value="Trypsin"/>
    <property type="match status" value="1"/>
</dbReference>
<evidence type="ECO:0000313" key="7">
    <source>
        <dbReference type="Proteomes" id="UP000515126"/>
    </source>
</evidence>
<keyword evidence="2" id="KW-0378">Hydrolase</keyword>
<dbReference type="SMART" id="SM00020">
    <property type="entry name" value="Tryp_SPc"/>
    <property type="match status" value="1"/>
</dbReference>
<accession>A0A6P5QT95</accession>
<dbReference type="InterPro" id="IPR043504">
    <property type="entry name" value="Peptidase_S1_PA_chymotrypsin"/>
</dbReference>
<dbReference type="Gene3D" id="2.40.10.10">
    <property type="entry name" value="Trypsin-like serine proteases"/>
    <property type="match status" value="1"/>
</dbReference>
<gene>
    <name evidence="8" type="primary">Prss55</name>
</gene>
<dbReference type="Proteomes" id="UP000515126">
    <property type="component" value="Chromosome 14"/>
</dbReference>
<organism evidence="7 8">
    <name type="scientific">Mus caroli</name>
    <name type="common">Ryukyu mouse</name>
    <name type="synonym">Ricefield mouse</name>
    <dbReference type="NCBI Taxonomy" id="10089"/>
    <lineage>
        <taxon>Eukaryota</taxon>
        <taxon>Metazoa</taxon>
        <taxon>Chordata</taxon>
        <taxon>Craniata</taxon>
        <taxon>Vertebrata</taxon>
        <taxon>Euteleostomi</taxon>
        <taxon>Mammalia</taxon>
        <taxon>Eutheria</taxon>
        <taxon>Euarchontoglires</taxon>
        <taxon>Glires</taxon>
        <taxon>Rodentia</taxon>
        <taxon>Myomorpha</taxon>
        <taxon>Muroidea</taxon>
        <taxon>Muridae</taxon>
        <taxon>Murinae</taxon>
        <taxon>Mus</taxon>
        <taxon>Mus</taxon>
    </lineage>
</organism>
<dbReference type="InterPro" id="IPR001254">
    <property type="entry name" value="Trypsin_dom"/>
</dbReference>
<sequence length="337" mass="38064">MLVRGLLSLWPELLTRAGQSGYLLSSPPFILSICECGVRPLYDSRIQYSRIIEGQEAELGEFPWQVSIQESDHHFCGGSILSEWWILTVAHCFYSQELSPTDLQVRVGTNDLTTSPLELQVTTIIRHKGFKRLNMDNDIALLLLAKPLTFNELTVPICLPLWPAPSSWHECWVAGWGITNSTDKESMSMDLMKVPMRIIEWEECLRMFPSLTTNMLCALYGNESYDACQGDSGGPLVCTTDPGSRWYQVGIISWGKSCGRKGFPGIYTVLAKYIPWIEKIAQTEGKPLDFRSQSSSDKKKNRQNQQFSKSPALNCPQSWLLPCLLSFALLRALSNWK</sequence>
<feature type="domain" description="Peptidase S1" evidence="6">
    <location>
        <begin position="51"/>
        <end position="282"/>
    </location>
</feature>
<evidence type="ECO:0000256" key="3">
    <source>
        <dbReference type="ARBA" id="ARBA00022825"/>
    </source>
</evidence>
<proteinExistence type="predicted"/>